<keyword evidence="1" id="KW-1133">Transmembrane helix</keyword>
<feature type="transmembrane region" description="Helical" evidence="1">
    <location>
        <begin position="264"/>
        <end position="283"/>
    </location>
</feature>
<name>A0A838L323_9SPHN</name>
<accession>A0A838L323</accession>
<organism evidence="2 3">
    <name type="scientific">Sphingomonas chungangi</name>
    <dbReference type="NCBI Taxonomy" id="2683589"/>
    <lineage>
        <taxon>Bacteria</taxon>
        <taxon>Pseudomonadati</taxon>
        <taxon>Pseudomonadota</taxon>
        <taxon>Alphaproteobacteria</taxon>
        <taxon>Sphingomonadales</taxon>
        <taxon>Sphingomonadaceae</taxon>
        <taxon>Sphingomonas</taxon>
    </lineage>
</organism>
<evidence type="ECO:0000256" key="1">
    <source>
        <dbReference type="SAM" id="Phobius"/>
    </source>
</evidence>
<evidence type="ECO:0000313" key="3">
    <source>
        <dbReference type="Proteomes" id="UP000570166"/>
    </source>
</evidence>
<protein>
    <submittedName>
        <fullName evidence="2">Uncharacterized protein</fullName>
    </submittedName>
</protein>
<feature type="transmembrane region" description="Helical" evidence="1">
    <location>
        <begin position="12"/>
        <end position="36"/>
    </location>
</feature>
<dbReference type="EMBL" id="JACEIB010000003">
    <property type="protein sequence ID" value="MBA2933893.1"/>
    <property type="molecule type" value="Genomic_DNA"/>
</dbReference>
<reference evidence="2 3" key="1">
    <citation type="submission" date="2020-07" db="EMBL/GenBank/DDBJ databases">
        <authorList>
            <person name="Sun Q."/>
        </authorList>
    </citation>
    <scope>NUCLEOTIDE SEQUENCE [LARGE SCALE GENOMIC DNA]</scope>
    <source>
        <strain evidence="2 3">CGMCC 1.13654</strain>
    </source>
</reference>
<keyword evidence="1" id="KW-0472">Membrane</keyword>
<feature type="transmembrane region" description="Helical" evidence="1">
    <location>
        <begin position="56"/>
        <end position="75"/>
    </location>
</feature>
<proteinExistence type="predicted"/>
<evidence type="ECO:0000313" key="2">
    <source>
        <dbReference type="EMBL" id="MBA2933893.1"/>
    </source>
</evidence>
<dbReference type="RefSeq" id="WP_160363683.1">
    <property type="nucleotide sequence ID" value="NZ_JACEIB010000003.1"/>
</dbReference>
<feature type="transmembrane region" description="Helical" evidence="1">
    <location>
        <begin position="145"/>
        <end position="166"/>
    </location>
</feature>
<feature type="transmembrane region" description="Helical" evidence="1">
    <location>
        <begin position="196"/>
        <end position="217"/>
    </location>
</feature>
<keyword evidence="1" id="KW-0812">Transmembrane</keyword>
<feature type="transmembrane region" description="Helical" evidence="1">
    <location>
        <begin position="229"/>
        <end position="252"/>
    </location>
</feature>
<comment type="caution">
    <text evidence="2">The sequence shown here is derived from an EMBL/GenBank/DDBJ whole genome shotgun (WGS) entry which is preliminary data.</text>
</comment>
<dbReference type="AlphaFoldDB" id="A0A838L323"/>
<sequence>MTVLERTGRTGTPALALLAFGAPICVILSLSVHVVMLQILHIPYPAMTTNPGRIAMLYPFSQVLGAVLLTGMLAANRPHWAAARLWVVLGTLFSALNGVVRGALMEGVTTTGYIARAASLAEQLAINFALAGAVVALTRQMRRPALQAIAAVALTALLIFAIQPLIHTVFAPLRDWASAYARPEAYRMPYGPNVLVPSYVSFLETVSACLAVAFLAGRNGPLLRSLARHAGIILLVRGSLIAMFVFGPLSGATAAAGLLSMSQFFLQDFVLVFTTFGLACLAMRAA</sequence>
<dbReference type="Proteomes" id="UP000570166">
    <property type="component" value="Unassembled WGS sequence"/>
</dbReference>
<feature type="transmembrane region" description="Helical" evidence="1">
    <location>
        <begin position="120"/>
        <end position="138"/>
    </location>
</feature>
<keyword evidence="3" id="KW-1185">Reference proteome</keyword>
<gene>
    <name evidence="2" type="ORF">HZF05_07240</name>
</gene>
<feature type="transmembrane region" description="Helical" evidence="1">
    <location>
        <begin position="82"/>
        <end position="100"/>
    </location>
</feature>